<dbReference type="Proteomes" id="UP000503096">
    <property type="component" value="Chromosome"/>
</dbReference>
<evidence type="ECO:0000256" key="1">
    <source>
        <dbReference type="ARBA" id="ARBA00009437"/>
    </source>
</evidence>
<protein>
    <submittedName>
        <fullName evidence="6">HTH-type transcriptional activator CmpR</fullName>
    </submittedName>
</protein>
<dbReference type="Gene3D" id="3.40.190.290">
    <property type="match status" value="1"/>
</dbReference>
<evidence type="ECO:0000256" key="4">
    <source>
        <dbReference type="ARBA" id="ARBA00023163"/>
    </source>
</evidence>
<dbReference type="GO" id="GO:0003677">
    <property type="term" value="F:DNA binding"/>
    <property type="evidence" value="ECO:0007669"/>
    <property type="project" value="UniProtKB-KW"/>
</dbReference>
<accession>A0A6M4H2Y5</accession>
<dbReference type="InterPro" id="IPR036388">
    <property type="entry name" value="WH-like_DNA-bd_sf"/>
</dbReference>
<dbReference type="EMBL" id="CP053073">
    <property type="protein sequence ID" value="QJR13438.1"/>
    <property type="molecule type" value="Genomic_DNA"/>
</dbReference>
<dbReference type="AlphaFoldDB" id="A0A6M4H2Y5"/>
<dbReference type="SUPFAM" id="SSF53850">
    <property type="entry name" value="Periplasmic binding protein-like II"/>
    <property type="match status" value="1"/>
</dbReference>
<dbReference type="CDD" id="cd08440">
    <property type="entry name" value="PBP2_LTTR_like_4"/>
    <property type="match status" value="1"/>
</dbReference>
<dbReference type="InParanoid" id="A0A6M4H2Y5"/>
<keyword evidence="4" id="KW-0804">Transcription</keyword>
<keyword evidence="7" id="KW-1185">Reference proteome</keyword>
<evidence type="ECO:0000313" key="7">
    <source>
        <dbReference type="Proteomes" id="UP000503096"/>
    </source>
</evidence>
<evidence type="ECO:0000256" key="2">
    <source>
        <dbReference type="ARBA" id="ARBA00023015"/>
    </source>
</evidence>
<dbReference type="FunFam" id="1.10.10.10:FF:000001">
    <property type="entry name" value="LysR family transcriptional regulator"/>
    <property type="match status" value="1"/>
</dbReference>
<evidence type="ECO:0000259" key="5">
    <source>
        <dbReference type="PROSITE" id="PS50931"/>
    </source>
</evidence>
<feature type="domain" description="HTH lysR-type" evidence="5">
    <location>
        <begin position="3"/>
        <end position="60"/>
    </location>
</feature>
<dbReference type="Pfam" id="PF03466">
    <property type="entry name" value="LysR_substrate"/>
    <property type="match status" value="1"/>
</dbReference>
<dbReference type="InterPro" id="IPR005119">
    <property type="entry name" value="LysR_subst-bd"/>
</dbReference>
<dbReference type="InterPro" id="IPR036390">
    <property type="entry name" value="WH_DNA-bd_sf"/>
</dbReference>
<dbReference type="KEGG" id="upl:DSM104440_00221"/>
<dbReference type="RefSeq" id="WP_171159985.1">
    <property type="nucleotide sequence ID" value="NZ_CP053073.1"/>
</dbReference>
<sequence length="298" mass="32677">MNLNLKQLRAFSAVARSASFTRAAVRLHLTQPALTVQVRDLESALGVRLFDRNTRQVKLTAIGRDLLPTLERVLADLDAVAEDTRQLAAGHRGRVRVAALPSICATRLPRAIAQLAKTHPAIRVELRDTVAQRIIALVAAEEVDFGIGSFEGLGREFELLPYTTDRLAAVFRKGHALDKRATLKLEDLAEWPLIFMDTQSSVRAHVERTFSARGIAKPPAFEVTYMATAVGLVRAGLGVSLLPTSALELELATGLRVHPLRDAALRRNISIVRRAGRTFSPAAQRLLEALRAEARPAR</sequence>
<dbReference type="InterPro" id="IPR050950">
    <property type="entry name" value="HTH-type_LysR_regulators"/>
</dbReference>
<dbReference type="Gene3D" id="1.10.10.10">
    <property type="entry name" value="Winged helix-like DNA-binding domain superfamily/Winged helix DNA-binding domain"/>
    <property type="match status" value="1"/>
</dbReference>
<dbReference type="PANTHER" id="PTHR30419:SF8">
    <property type="entry name" value="NITROGEN ASSIMILATION TRANSCRIPTIONAL ACTIVATOR-RELATED"/>
    <property type="match status" value="1"/>
</dbReference>
<proteinExistence type="inferred from homology"/>
<dbReference type="FunCoup" id="A0A6M4H2Y5">
    <property type="interactions" value="24"/>
</dbReference>
<organism evidence="6 7">
    <name type="scientific">Usitatibacter palustris</name>
    <dbReference type="NCBI Taxonomy" id="2732487"/>
    <lineage>
        <taxon>Bacteria</taxon>
        <taxon>Pseudomonadati</taxon>
        <taxon>Pseudomonadota</taxon>
        <taxon>Betaproteobacteria</taxon>
        <taxon>Nitrosomonadales</taxon>
        <taxon>Usitatibacteraceae</taxon>
        <taxon>Usitatibacter</taxon>
    </lineage>
</organism>
<dbReference type="SUPFAM" id="SSF46785">
    <property type="entry name" value="Winged helix' DNA-binding domain"/>
    <property type="match status" value="1"/>
</dbReference>
<gene>
    <name evidence="6" type="primary">cmpR_1</name>
    <name evidence="6" type="ORF">DSM104440_00221</name>
</gene>
<dbReference type="InterPro" id="IPR000847">
    <property type="entry name" value="LysR_HTH_N"/>
</dbReference>
<keyword evidence="3" id="KW-0238">DNA-binding</keyword>
<dbReference type="PANTHER" id="PTHR30419">
    <property type="entry name" value="HTH-TYPE TRANSCRIPTIONAL REGULATOR YBHD"/>
    <property type="match status" value="1"/>
</dbReference>
<keyword evidence="2" id="KW-0805">Transcription regulation</keyword>
<dbReference type="GO" id="GO:0003700">
    <property type="term" value="F:DNA-binding transcription factor activity"/>
    <property type="evidence" value="ECO:0007669"/>
    <property type="project" value="InterPro"/>
</dbReference>
<dbReference type="PROSITE" id="PS50931">
    <property type="entry name" value="HTH_LYSR"/>
    <property type="match status" value="1"/>
</dbReference>
<dbReference type="Pfam" id="PF00126">
    <property type="entry name" value="HTH_1"/>
    <property type="match status" value="1"/>
</dbReference>
<dbReference type="PRINTS" id="PR00039">
    <property type="entry name" value="HTHLYSR"/>
</dbReference>
<name>A0A6M4H2Y5_9PROT</name>
<dbReference type="GO" id="GO:0005829">
    <property type="term" value="C:cytosol"/>
    <property type="evidence" value="ECO:0007669"/>
    <property type="project" value="TreeGrafter"/>
</dbReference>
<evidence type="ECO:0000313" key="6">
    <source>
        <dbReference type="EMBL" id="QJR13438.1"/>
    </source>
</evidence>
<reference evidence="6 7" key="1">
    <citation type="submission" date="2020-04" db="EMBL/GenBank/DDBJ databases">
        <title>Usitatibacter rugosus gen. nov., sp. nov. and Usitatibacter palustris sp. nov., novel members of Usitatibacteraceae fam. nov. within the order Nitrosomonadales isolated from soil.</title>
        <authorList>
            <person name="Huber K.J."/>
            <person name="Neumann-Schaal M."/>
            <person name="Geppert A."/>
            <person name="Luckner M."/>
            <person name="Wanner G."/>
            <person name="Overmann J."/>
        </authorList>
    </citation>
    <scope>NUCLEOTIDE SEQUENCE [LARGE SCALE GENOMIC DNA]</scope>
    <source>
        <strain evidence="6 7">Swamp67</strain>
    </source>
</reference>
<evidence type="ECO:0000256" key="3">
    <source>
        <dbReference type="ARBA" id="ARBA00023125"/>
    </source>
</evidence>
<comment type="similarity">
    <text evidence="1">Belongs to the LysR transcriptional regulatory family.</text>
</comment>